<dbReference type="Gene3D" id="3.30.710.10">
    <property type="entry name" value="Potassium Channel Kv1.1, Chain A"/>
    <property type="match status" value="1"/>
</dbReference>
<organism evidence="3 4">
    <name type="scientific">Linum tenue</name>
    <dbReference type="NCBI Taxonomy" id="586396"/>
    <lineage>
        <taxon>Eukaryota</taxon>
        <taxon>Viridiplantae</taxon>
        <taxon>Streptophyta</taxon>
        <taxon>Embryophyta</taxon>
        <taxon>Tracheophyta</taxon>
        <taxon>Spermatophyta</taxon>
        <taxon>Magnoliopsida</taxon>
        <taxon>eudicotyledons</taxon>
        <taxon>Gunneridae</taxon>
        <taxon>Pentapetalae</taxon>
        <taxon>rosids</taxon>
        <taxon>fabids</taxon>
        <taxon>Malpighiales</taxon>
        <taxon>Linaceae</taxon>
        <taxon>Linum</taxon>
    </lineage>
</organism>
<accession>A0AAV0LBW4</accession>
<dbReference type="InterPro" id="IPR011333">
    <property type="entry name" value="SKP1/BTB/POZ_sf"/>
</dbReference>
<dbReference type="SUPFAM" id="SSF54695">
    <property type="entry name" value="POZ domain"/>
    <property type="match status" value="1"/>
</dbReference>
<reference evidence="3" key="1">
    <citation type="submission" date="2022-08" db="EMBL/GenBank/DDBJ databases">
        <authorList>
            <person name="Gutierrez-Valencia J."/>
        </authorList>
    </citation>
    <scope>NUCLEOTIDE SEQUENCE</scope>
</reference>
<dbReference type="InterPro" id="IPR016073">
    <property type="entry name" value="Skp1_comp_POZ"/>
</dbReference>
<dbReference type="GO" id="GO:0006511">
    <property type="term" value="P:ubiquitin-dependent protein catabolic process"/>
    <property type="evidence" value="ECO:0007669"/>
    <property type="project" value="InterPro"/>
</dbReference>
<evidence type="ECO:0000313" key="4">
    <source>
        <dbReference type="Proteomes" id="UP001154282"/>
    </source>
</evidence>
<dbReference type="EMBL" id="CAMGYJ010000006">
    <property type="protein sequence ID" value="CAI0431671.1"/>
    <property type="molecule type" value="Genomic_DNA"/>
</dbReference>
<sequence length="77" mass="8557">MSMTSKTFTLKSSDSESFEVVAMQSQTIKHMIEDHCADDGIPPHNSDGANDRSQGLGLRFRQARLIHTLPPHTGKVY</sequence>
<evidence type="ECO:0000313" key="3">
    <source>
        <dbReference type="EMBL" id="CAI0431671.1"/>
    </source>
</evidence>
<dbReference type="AlphaFoldDB" id="A0AAV0LBW4"/>
<name>A0AAV0LBW4_9ROSI</name>
<comment type="caution">
    <text evidence="3">The sequence shown here is derived from an EMBL/GenBank/DDBJ whole genome shotgun (WGS) entry which is preliminary data.</text>
</comment>
<proteinExistence type="predicted"/>
<keyword evidence="4" id="KW-1185">Reference proteome</keyword>
<comment type="pathway">
    <text evidence="1">Protein modification; protein ubiquitination.</text>
</comment>
<dbReference type="Pfam" id="PF03931">
    <property type="entry name" value="Skp1_POZ"/>
    <property type="match status" value="1"/>
</dbReference>
<gene>
    <name evidence="3" type="ORF">LITE_LOCUS23110</name>
</gene>
<protein>
    <recommendedName>
        <fullName evidence="2">SKP1 component POZ domain-containing protein</fullName>
    </recommendedName>
</protein>
<evidence type="ECO:0000256" key="1">
    <source>
        <dbReference type="ARBA" id="ARBA00004906"/>
    </source>
</evidence>
<dbReference type="Proteomes" id="UP001154282">
    <property type="component" value="Unassembled WGS sequence"/>
</dbReference>
<feature type="domain" description="SKP1 component POZ" evidence="2">
    <location>
        <begin position="7"/>
        <end position="45"/>
    </location>
</feature>
<evidence type="ECO:0000259" key="2">
    <source>
        <dbReference type="Pfam" id="PF03931"/>
    </source>
</evidence>